<evidence type="ECO:0008006" key="4">
    <source>
        <dbReference type="Google" id="ProtNLM"/>
    </source>
</evidence>
<keyword evidence="3" id="KW-1185">Reference proteome</keyword>
<dbReference type="RefSeq" id="WP_078346372.1">
    <property type="nucleotide sequence ID" value="NZ_MBTF01000001.1"/>
</dbReference>
<organism evidence="2 3">
    <name type="scientific">Mucilaginibacter pedocola</name>
    <dbReference type="NCBI Taxonomy" id="1792845"/>
    <lineage>
        <taxon>Bacteria</taxon>
        <taxon>Pseudomonadati</taxon>
        <taxon>Bacteroidota</taxon>
        <taxon>Sphingobacteriia</taxon>
        <taxon>Sphingobacteriales</taxon>
        <taxon>Sphingobacteriaceae</taxon>
        <taxon>Mucilaginibacter</taxon>
    </lineage>
</organism>
<proteinExistence type="predicted"/>
<gene>
    <name evidence="2" type="ORF">BC343_03775</name>
</gene>
<dbReference type="AlphaFoldDB" id="A0A1S9PMK2"/>
<comment type="caution">
    <text evidence="2">The sequence shown here is derived from an EMBL/GenBank/DDBJ whole genome shotgun (WGS) entry which is preliminary data.</text>
</comment>
<name>A0A1S9PMK2_9SPHI</name>
<keyword evidence="1" id="KW-0732">Signal</keyword>
<accession>A0A1S9PMK2</accession>
<evidence type="ECO:0000313" key="2">
    <source>
        <dbReference type="EMBL" id="OOQ62175.1"/>
    </source>
</evidence>
<dbReference type="Proteomes" id="UP000189739">
    <property type="component" value="Unassembled WGS sequence"/>
</dbReference>
<feature type="signal peptide" evidence="1">
    <location>
        <begin position="1"/>
        <end position="19"/>
    </location>
</feature>
<evidence type="ECO:0000313" key="3">
    <source>
        <dbReference type="Proteomes" id="UP000189739"/>
    </source>
</evidence>
<evidence type="ECO:0000256" key="1">
    <source>
        <dbReference type="SAM" id="SignalP"/>
    </source>
</evidence>
<protein>
    <recommendedName>
        <fullName evidence="4">DUF4251 domain-containing protein</fullName>
    </recommendedName>
</protein>
<sequence>MKKLFLTVILFLSTITCFAQSNLVSYDDLSYLLRNNINHADTFFISKGYTLAEKNIKKNTRKYTLAIPGGTYNNVNVRIDGRRLFIEIETNELQQYNLIYNSIADYLNKAGSTADVQTYVVKDLGSIYIMVNDAVPYNPLRRVYDIQIVSDRVVTAYN</sequence>
<feature type="chain" id="PRO_5012142549" description="DUF4251 domain-containing protein" evidence="1">
    <location>
        <begin position="20"/>
        <end position="158"/>
    </location>
</feature>
<dbReference type="EMBL" id="MBTF01000001">
    <property type="protein sequence ID" value="OOQ62175.1"/>
    <property type="molecule type" value="Genomic_DNA"/>
</dbReference>
<reference evidence="2 3" key="1">
    <citation type="submission" date="2016-07" db="EMBL/GenBank/DDBJ databases">
        <title>Genomic analysis of zinc-resistant bacterium Mucilaginibacter pedocola TBZ30.</title>
        <authorList>
            <person name="Huang J."/>
            <person name="Tang J."/>
        </authorList>
    </citation>
    <scope>NUCLEOTIDE SEQUENCE [LARGE SCALE GENOMIC DNA]</scope>
    <source>
        <strain evidence="2 3">TBZ30</strain>
    </source>
</reference>
<dbReference type="OrthoDB" id="796902at2"/>